<dbReference type="SMART" id="SM00228">
    <property type="entry name" value="PDZ"/>
    <property type="match status" value="1"/>
</dbReference>
<comment type="caution">
    <text evidence="4">The sequence shown here is derived from an EMBL/GenBank/DDBJ whole genome shotgun (WGS) entry which is preliminary data.</text>
</comment>
<dbReference type="PANTHER" id="PTHR12651:SF1">
    <property type="entry name" value="26S PROTEASOME NON-ATPASE REGULATORY SUBUNIT 9"/>
    <property type="match status" value="1"/>
</dbReference>
<keyword evidence="1" id="KW-0143">Chaperone</keyword>
<reference evidence="4" key="1">
    <citation type="submission" date="2022-07" db="EMBL/GenBank/DDBJ databases">
        <authorList>
            <person name="Macas J."/>
            <person name="Novak P."/>
            <person name="Neumann P."/>
        </authorList>
    </citation>
    <scope>NUCLEOTIDE SEQUENCE</scope>
</reference>
<dbReference type="PROSITE" id="PS50106">
    <property type="entry name" value="PDZ"/>
    <property type="match status" value="1"/>
</dbReference>
<dbReference type="Proteomes" id="UP001152523">
    <property type="component" value="Unassembled WGS sequence"/>
</dbReference>
<evidence type="ECO:0000256" key="2">
    <source>
        <dbReference type="SAM" id="Coils"/>
    </source>
</evidence>
<gene>
    <name evidence="4" type="ORF">CEPIT_LOCUS7240</name>
</gene>
<feature type="domain" description="PDZ" evidence="3">
    <location>
        <begin position="94"/>
        <end position="191"/>
    </location>
</feature>
<evidence type="ECO:0000313" key="5">
    <source>
        <dbReference type="Proteomes" id="UP001152523"/>
    </source>
</evidence>
<dbReference type="Gene3D" id="2.30.42.10">
    <property type="match status" value="1"/>
</dbReference>
<dbReference type="GO" id="GO:0005737">
    <property type="term" value="C:cytoplasm"/>
    <property type="evidence" value="ECO:0007669"/>
    <property type="project" value="TreeGrafter"/>
</dbReference>
<feature type="coiled-coil region" evidence="2">
    <location>
        <begin position="59"/>
        <end position="86"/>
    </location>
</feature>
<dbReference type="InterPro" id="IPR001478">
    <property type="entry name" value="PDZ"/>
</dbReference>
<keyword evidence="2" id="KW-0175">Coiled coil</keyword>
<dbReference type="FunFam" id="2.30.42.10:FF:000107">
    <property type="entry name" value="26S proteasome non-ATPase regulatory subunit 9"/>
    <property type="match status" value="1"/>
</dbReference>
<proteinExistence type="predicted"/>
<organism evidence="4 5">
    <name type="scientific">Cuscuta epithymum</name>
    <dbReference type="NCBI Taxonomy" id="186058"/>
    <lineage>
        <taxon>Eukaryota</taxon>
        <taxon>Viridiplantae</taxon>
        <taxon>Streptophyta</taxon>
        <taxon>Embryophyta</taxon>
        <taxon>Tracheophyta</taxon>
        <taxon>Spermatophyta</taxon>
        <taxon>Magnoliopsida</taxon>
        <taxon>eudicotyledons</taxon>
        <taxon>Gunneridae</taxon>
        <taxon>Pentapetalae</taxon>
        <taxon>asterids</taxon>
        <taxon>lamiids</taxon>
        <taxon>Solanales</taxon>
        <taxon>Convolvulaceae</taxon>
        <taxon>Cuscuteae</taxon>
        <taxon>Cuscuta</taxon>
        <taxon>Cuscuta subgen. Cuscuta</taxon>
    </lineage>
</organism>
<dbReference type="PANTHER" id="PTHR12651">
    <property type="entry name" value="26S PROTEASOME NON-ATPASE REGULATORY SUBUNIT 9"/>
    <property type="match status" value="1"/>
</dbReference>
<dbReference type="SUPFAM" id="SSF50156">
    <property type="entry name" value="PDZ domain-like"/>
    <property type="match status" value="1"/>
</dbReference>
<protein>
    <recommendedName>
        <fullName evidence="3">PDZ domain-containing protein</fullName>
    </recommendedName>
</protein>
<dbReference type="GO" id="GO:0005634">
    <property type="term" value="C:nucleus"/>
    <property type="evidence" value="ECO:0007669"/>
    <property type="project" value="TreeGrafter"/>
</dbReference>
<dbReference type="Pfam" id="PF13180">
    <property type="entry name" value="PDZ_2"/>
    <property type="match status" value="1"/>
</dbReference>
<evidence type="ECO:0000313" key="4">
    <source>
        <dbReference type="EMBL" id="CAH9080151.1"/>
    </source>
</evidence>
<evidence type="ECO:0000259" key="3">
    <source>
        <dbReference type="PROSITE" id="PS50106"/>
    </source>
</evidence>
<dbReference type="InterPro" id="IPR040815">
    <property type="entry name" value="Nas2_N"/>
</dbReference>
<dbReference type="InterPro" id="IPR035269">
    <property type="entry name" value="PSMD9"/>
</dbReference>
<name>A0AAV0CMR3_9ASTE</name>
<dbReference type="Pfam" id="PF18265">
    <property type="entry name" value="Nas2_N"/>
    <property type="match status" value="1"/>
</dbReference>
<dbReference type="GO" id="GO:0070682">
    <property type="term" value="P:proteasome regulatory particle assembly"/>
    <property type="evidence" value="ECO:0007669"/>
    <property type="project" value="InterPro"/>
</dbReference>
<dbReference type="EMBL" id="CAMAPF010000034">
    <property type="protein sequence ID" value="CAH9080151.1"/>
    <property type="molecule type" value="Genomic_DNA"/>
</dbReference>
<accession>A0AAV0CMR3</accession>
<evidence type="ECO:0000256" key="1">
    <source>
        <dbReference type="ARBA" id="ARBA00023186"/>
    </source>
</evidence>
<dbReference type="InterPro" id="IPR036034">
    <property type="entry name" value="PDZ_sf"/>
</dbReference>
<keyword evidence="5" id="KW-1185">Reference proteome</keyword>
<sequence>MVGTNLKTEAIKLMEQRSSVELEMNAIIQRLCCPDGPGLSRNLTDSEGFPRADIDIPAVRADRHRLAELRNDHKDLTAKMDKYIQVLHSSRLPSISSTTQDSGSNVTPSNFIGTTTTSISAMDVDMVVSRPFALIDEITEASPAAEDGLQLGDQVVKFGNVEYGDNLSQRLAAESQKNQGRTITVVVLRQGLSVNLSVTPRPWLGRGLLGCHFRIL</sequence>
<dbReference type="Gene3D" id="6.10.140.1710">
    <property type="match status" value="1"/>
</dbReference>
<dbReference type="AlphaFoldDB" id="A0AAV0CMR3"/>